<organism evidence="2 3">
    <name type="scientific">Coprococcus comes</name>
    <dbReference type="NCBI Taxonomy" id="410072"/>
    <lineage>
        <taxon>Bacteria</taxon>
        <taxon>Bacillati</taxon>
        <taxon>Bacillota</taxon>
        <taxon>Clostridia</taxon>
        <taxon>Lachnospirales</taxon>
        <taxon>Lachnospiraceae</taxon>
        <taxon>Coprococcus</taxon>
    </lineage>
</organism>
<keyword evidence="1" id="KW-0472">Membrane</keyword>
<protein>
    <submittedName>
        <fullName evidence="2">Uncharacterized protein</fullName>
    </submittedName>
</protein>
<name>A0A3R6D0C0_9FIRM</name>
<feature type="transmembrane region" description="Helical" evidence="1">
    <location>
        <begin position="25"/>
        <end position="42"/>
    </location>
</feature>
<comment type="caution">
    <text evidence="2">The sequence shown here is derived from an EMBL/GenBank/DDBJ whole genome shotgun (WGS) entry which is preliminary data.</text>
</comment>
<dbReference type="Proteomes" id="UP000284579">
    <property type="component" value="Unassembled WGS sequence"/>
</dbReference>
<gene>
    <name evidence="2" type="ORF">DW656_17940</name>
</gene>
<dbReference type="AlphaFoldDB" id="A0A3R6D0C0"/>
<dbReference type="EMBL" id="QRHO01000086">
    <property type="protein sequence ID" value="RHF77791.1"/>
    <property type="molecule type" value="Genomic_DNA"/>
</dbReference>
<accession>A0A3R6D0C0</accession>
<evidence type="ECO:0000313" key="3">
    <source>
        <dbReference type="Proteomes" id="UP000284579"/>
    </source>
</evidence>
<keyword evidence="1" id="KW-1133">Transmembrane helix</keyword>
<feature type="transmembrane region" description="Helical" evidence="1">
    <location>
        <begin position="253"/>
        <end position="272"/>
    </location>
</feature>
<feature type="transmembrane region" description="Helical" evidence="1">
    <location>
        <begin position="72"/>
        <end position="102"/>
    </location>
</feature>
<evidence type="ECO:0000256" key="1">
    <source>
        <dbReference type="SAM" id="Phobius"/>
    </source>
</evidence>
<feature type="transmembrane region" description="Helical" evidence="1">
    <location>
        <begin position="204"/>
        <end position="219"/>
    </location>
</feature>
<reference evidence="2 3" key="1">
    <citation type="submission" date="2018-08" db="EMBL/GenBank/DDBJ databases">
        <title>A genome reference for cultivated species of the human gut microbiota.</title>
        <authorList>
            <person name="Zou Y."/>
            <person name="Xue W."/>
            <person name="Luo G."/>
        </authorList>
    </citation>
    <scope>NUCLEOTIDE SEQUENCE [LARGE SCALE GENOMIC DNA]</scope>
    <source>
        <strain evidence="2 3">AM23-3</strain>
    </source>
</reference>
<feature type="transmembrane region" description="Helical" evidence="1">
    <location>
        <begin position="178"/>
        <end position="197"/>
    </location>
</feature>
<sequence>MPLAIAAIAYYFLIERLTRSCRHQGITWLLYTVGFFQMFTYISIRPTLWSAGCLFVTLNILFAWREDGNVRALWLLPAVTLLQVNLQAAMWPLCLAACLSFLLPEIGELHIKTFKTDIVAWYTYRIPLVRACLLMCIASLLNPYGFGGALYTVLSMGAASYGNVISEMRPFISSPNDSYGIVCTMVCIVIPVAIAIIKGKIPNIGVLAFWIAAVVMGVLKIRCFWIAWTVSFAVCAYLCGIDRTGIEREEDDIAIRLMPVLFIGVLLATSVLNASKEACSSVGTTASGWSAFDQETAPIVDALRDTDTRIFSSDDTLMNYFEWEDIKVSYDMRPEIWAKAIAGERTHDDYKRYVDVVNAKSFKTLNDGYWDVAIIRKDEQRLFEKEVMGSEKIVSNSRYCLYRLK</sequence>
<evidence type="ECO:0000313" key="2">
    <source>
        <dbReference type="EMBL" id="RHF77791.1"/>
    </source>
</evidence>
<keyword evidence="1" id="KW-0812">Transmembrane</keyword>
<proteinExistence type="predicted"/>